<protein>
    <submittedName>
        <fullName evidence="1">Uncharacterized protein</fullName>
    </submittedName>
</protein>
<evidence type="ECO:0000313" key="1">
    <source>
        <dbReference type="EMBL" id="PQD94411.1"/>
    </source>
</evidence>
<keyword evidence="2" id="KW-1185">Reference proteome</keyword>
<accession>A0A2S7MX67</accession>
<dbReference type="Pfam" id="PF22535">
    <property type="entry name" value="DUF7003"/>
    <property type="match status" value="1"/>
</dbReference>
<name>A0A2S7MX67_9BACI</name>
<comment type="caution">
    <text evidence="1">The sequence shown here is derived from an EMBL/GenBank/DDBJ whole genome shotgun (WGS) entry which is preliminary data.</text>
</comment>
<sequence length="188" mass="22313">MEDKIKEKTNILNVLDEQFGKMNRPVFEYNELDYISSKCSVIKLQNNGWLICIQTLFNDEEGPFLSLDIYGNILKNKYQNVNVNLDIKNLTKQETYLTQALRELIQDEEFKKGIWLSPDGVLKEFNIALNILDYYETEEWEYPDYLSLPSESPSFHYFAQFLTSNNEKMDLGTPNTHWIHWQEYDIDD</sequence>
<evidence type="ECO:0000313" key="2">
    <source>
        <dbReference type="Proteomes" id="UP000239663"/>
    </source>
</evidence>
<dbReference type="Proteomes" id="UP000239663">
    <property type="component" value="Unassembled WGS sequence"/>
</dbReference>
<proteinExistence type="predicted"/>
<gene>
    <name evidence="1" type="ORF">CYL18_14440</name>
</gene>
<reference evidence="1 2" key="1">
    <citation type="submission" date="2017-12" db="EMBL/GenBank/DDBJ databases">
        <title>Taxonomic description and draft genome of Pradoshia cofamensis Gen. nov., sp. nov., a thermotolerant bacillale isolated from anterior gut of earthworm Eisenia fetida.</title>
        <authorList>
            <person name="Saha T."/>
            <person name="Chakraborty R."/>
        </authorList>
    </citation>
    <scope>NUCLEOTIDE SEQUENCE [LARGE SCALE GENOMIC DNA]</scope>
    <source>
        <strain evidence="1 2">EAG3</strain>
    </source>
</reference>
<organism evidence="1 2">
    <name type="scientific">Pradoshia eiseniae</name>
    <dbReference type="NCBI Taxonomy" id="2064768"/>
    <lineage>
        <taxon>Bacteria</taxon>
        <taxon>Bacillati</taxon>
        <taxon>Bacillota</taxon>
        <taxon>Bacilli</taxon>
        <taxon>Bacillales</taxon>
        <taxon>Bacillaceae</taxon>
        <taxon>Pradoshia</taxon>
    </lineage>
</organism>
<dbReference type="InterPro" id="IPR054272">
    <property type="entry name" value="DUF7003"/>
</dbReference>
<dbReference type="RefSeq" id="WP_104850242.1">
    <property type="nucleotide sequence ID" value="NZ_PKOZ01000010.1"/>
</dbReference>
<dbReference type="AlphaFoldDB" id="A0A2S7MX67"/>
<dbReference type="EMBL" id="PKOZ01000010">
    <property type="protein sequence ID" value="PQD94411.1"/>
    <property type="molecule type" value="Genomic_DNA"/>
</dbReference>
<dbReference type="OrthoDB" id="2895580at2"/>